<feature type="compositionally biased region" description="Basic residues" evidence="1">
    <location>
        <begin position="258"/>
        <end position="271"/>
    </location>
</feature>
<feature type="region of interest" description="Disordered" evidence="1">
    <location>
        <begin position="361"/>
        <end position="392"/>
    </location>
</feature>
<dbReference type="GO" id="GO:0003676">
    <property type="term" value="F:nucleic acid binding"/>
    <property type="evidence" value="ECO:0007669"/>
    <property type="project" value="InterPro"/>
</dbReference>
<feature type="domain" description="U1-type" evidence="2">
    <location>
        <begin position="289"/>
        <end position="323"/>
    </location>
</feature>
<sequence length="441" mass="48119">MDTLRKLRKRVGWSPYRGGGRKSGRPYRGGGRGNFGQHHPRSSGSGPPFRGRGRGRGRGGPRHFPSHGASSTSSHPEPSATEDAESTDDVAEPSADAPEGVAQAAVPPEPSSSSAQSQGKIEHNRRPPQAAWCELCRVDCTSVETLEQHKNGKKHKKNLLKLEELKNAVKLGADMLNGQNPTAESEQKVSQKLGCAQNGEVDTQMENLPAITVTNENKEEAEQQTNTVERPEVPVQETSDLQGRNPMMDRFDNRRHGMKRKMRGGRGGKRMRTFESPRQHAEPPKPKVVIPLICDLCNVKCDTQEVFDCHLSGKKHLAKLKRFEGHQAMYGPMGLQALYPPNPIAQTLFPQGHQQPYYAPPGSLPSSGPYVTPQAQQAASTATGTDPQFQQHPNHQVSEAFLESGSHNAVTVTPNSQQQDAIVEPEIRPTLAVEGNPVNGV</sequence>
<name>A0AAN7HUZ4_QUERU</name>
<feature type="compositionally biased region" description="Basic residues" evidence="1">
    <location>
        <begin position="1"/>
        <end position="11"/>
    </location>
</feature>
<evidence type="ECO:0000313" key="3">
    <source>
        <dbReference type="EMBL" id="KAK4557845.1"/>
    </source>
</evidence>
<protein>
    <recommendedName>
        <fullName evidence="2">U1-type domain-containing protein</fullName>
    </recommendedName>
</protein>
<dbReference type="Proteomes" id="UP001324115">
    <property type="component" value="Unassembled WGS sequence"/>
</dbReference>
<feature type="compositionally biased region" description="Acidic residues" evidence="1">
    <location>
        <begin position="80"/>
        <end position="91"/>
    </location>
</feature>
<dbReference type="GO" id="GO:0008270">
    <property type="term" value="F:zinc ion binding"/>
    <property type="evidence" value="ECO:0007669"/>
    <property type="project" value="InterPro"/>
</dbReference>
<feature type="compositionally biased region" description="Basic and acidic residues" evidence="1">
    <location>
        <begin position="272"/>
        <end position="284"/>
    </location>
</feature>
<dbReference type="InterPro" id="IPR003604">
    <property type="entry name" value="Matrin/U1-like-C_Znf_C2H2"/>
</dbReference>
<proteinExistence type="predicted"/>
<feature type="compositionally biased region" description="Basic residues" evidence="1">
    <location>
        <begin position="51"/>
        <end position="65"/>
    </location>
</feature>
<feature type="domain" description="U1-type" evidence="2">
    <location>
        <begin position="128"/>
        <end position="162"/>
    </location>
</feature>
<feature type="region of interest" description="Disordered" evidence="1">
    <location>
        <begin position="1"/>
        <end position="128"/>
    </location>
</feature>
<comment type="caution">
    <text evidence="3">The sequence shown here is derived from an EMBL/GenBank/DDBJ whole genome shotgun (WGS) entry which is preliminary data.</text>
</comment>
<accession>A0AAN7HUZ4</accession>
<dbReference type="AlphaFoldDB" id="A0AAN7HUZ4"/>
<dbReference type="PANTHER" id="PTHR47487">
    <property type="entry name" value="OS06G0651300 PROTEIN-RELATED"/>
    <property type="match status" value="1"/>
</dbReference>
<dbReference type="Pfam" id="PF12874">
    <property type="entry name" value="zf-met"/>
    <property type="match status" value="2"/>
</dbReference>
<reference evidence="3 4" key="1">
    <citation type="journal article" date="2023" name="G3 (Bethesda)">
        <title>A haplotype-resolved chromosome-scale genome for Quercus rubra L. provides insights into the genetics of adaptive traits for red oak species.</title>
        <authorList>
            <person name="Kapoor B."/>
            <person name="Jenkins J."/>
            <person name="Schmutz J."/>
            <person name="Zhebentyayeva T."/>
            <person name="Kuelheim C."/>
            <person name="Coggeshall M."/>
            <person name="Heim C."/>
            <person name="Lasky J.R."/>
            <person name="Leites L."/>
            <person name="Islam-Faridi N."/>
            <person name="Romero-Severson J."/>
            <person name="DeLeo V.L."/>
            <person name="Lucas S.M."/>
            <person name="Lazic D."/>
            <person name="Gailing O."/>
            <person name="Carlson J."/>
            <person name="Staton M."/>
        </authorList>
    </citation>
    <scope>NUCLEOTIDE SEQUENCE [LARGE SCALE GENOMIC DNA]</scope>
    <source>
        <strain evidence="3">Pseudo-F2</strain>
    </source>
</reference>
<evidence type="ECO:0000256" key="1">
    <source>
        <dbReference type="SAM" id="MobiDB-lite"/>
    </source>
</evidence>
<dbReference type="EMBL" id="JAXUIC010000012">
    <property type="protein sequence ID" value="KAK4557845.1"/>
    <property type="molecule type" value="Genomic_DNA"/>
</dbReference>
<dbReference type="PANTHER" id="PTHR47487:SF12">
    <property type="entry name" value="GLUTENIN, HIGH MOLECULAR WEIGHT SUBUNIT DX5-LIKE"/>
    <property type="match status" value="1"/>
</dbReference>
<feature type="compositionally biased region" description="Low complexity" evidence="1">
    <location>
        <begin position="372"/>
        <end position="385"/>
    </location>
</feature>
<dbReference type="InterPro" id="IPR013087">
    <property type="entry name" value="Znf_C2H2_type"/>
</dbReference>
<dbReference type="InterPro" id="IPR036236">
    <property type="entry name" value="Znf_C2H2_sf"/>
</dbReference>
<feature type="region of interest" description="Disordered" evidence="1">
    <location>
        <begin position="214"/>
        <end position="234"/>
    </location>
</feature>
<feature type="compositionally biased region" description="Low complexity" evidence="1">
    <location>
        <begin position="101"/>
        <end position="118"/>
    </location>
</feature>
<organism evidence="3 4">
    <name type="scientific">Quercus rubra</name>
    <name type="common">Northern red oak</name>
    <name type="synonym">Quercus borealis</name>
    <dbReference type="NCBI Taxonomy" id="3512"/>
    <lineage>
        <taxon>Eukaryota</taxon>
        <taxon>Viridiplantae</taxon>
        <taxon>Streptophyta</taxon>
        <taxon>Embryophyta</taxon>
        <taxon>Tracheophyta</taxon>
        <taxon>Spermatophyta</taxon>
        <taxon>Magnoliopsida</taxon>
        <taxon>eudicotyledons</taxon>
        <taxon>Gunneridae</taxon>
        <taxon>Pentapetalae</taxon>
        <taxon>rosids</taxon>
        <taxon>fabids</taxon>
        <taxon>Fagales</taxon>
        <taxon>Fagaceae</taxon>
        <taxon>Quercus</taxon>
    </lineage>
</organism>
<evidence type="ECO:0000259" key="2">
    <source>
        <dbReference type="SMART" id="SM00451"/>
    </source>
</evidence>
<keyword evidence="4" id="KW-1185">Reference proteome</keyword>
<evidence type="ECO:0000313" key="4">
    <source>
        <dbReference type="Proteomes" id="UP001324115"/>
    </source>
</evidence>
<dbReference type="SUPFAM" id="SSF57667">
    <property type="entry name" value="beta-beta-alpha zinc fingers"/>
    <property type="match status" value="2"/>
</dbReference>
<gene>
    <name evidence="3" type="ORF">RGQ29_007557</name>
</gene>
<dbReference type="SMART" id="SM00451">
    <property type="entry name" value="ZnF_U1"/>
    <property type="match status" value="2"/>
</dbReference>
<dbReference type="Gene3D" id="3.30.160.60">
    <property type="entry name" value="Classic Zinc Finger"/>
    <property type="match status" value="2"/>
</dbReference>
<feature type="region of interest" description="Disordered" evidence="1">
    <location>
        <begin position="258"/>
        <end position="284"/>
    </location>
</feature>